<dbReference type="InterPro" id="IPR025110">
    <property type="entry name" value="AMP-bd_C"/>
</dbReference>
<evidence type="ECO:0000259" key="1">
    <source>
        <dbReference type="Pfam" id="PF13193"/>
    </source>
</evidence>
<name>A0A9P6H7F9_9AGAM</name>
<reference evidence="2" key="2">
    <citation type="submission" date="2020-11" db="EMBL/GenBank/DDBJ databases">
        <authorList>
            <consortium name="DOE Joint Genome Institute"/>
            <person name="Kuo A."/>
            <person name="Miyauchi S."/>
            <person name="Kiss E."/>
            <person name="Drula E."/>
            <person name="Kohler A."/>
            <person name="Sanchez-Garcia M."/>
            <person name="Andreopoulos B."/>
            <person name="Barry K.W."/>
            <person name="Bonito G."/>
            <person name="Buee M."/>
            <person name="Carver A."/>
            <person name="Chen C."/>
            <person name="Cichocki N."/>
            <person name="Clum A."/>
            <person name="Culley D."/>
            <person name="Crous P.W."/>
            <person name="Fauchery L."/>
            <person name="Girlanda M."/>
            <person name="Hayes R."/>
            <person name="Keri Z."/>
            <person name="Labutti K."/>
            <person name="Lipzen A."/>
            <person name="Lombard V."/>
            <person name="Magnuson J."/>
            <person name="Maillard F."/>
            <person name="Morin E."/>
            <person name="Murat C."/>
            <person name="Nolan M."/>
            <person name="Ohm R."/>
            <person name="Pangilinan J."/>
            <person name="Pereira M."/>
            <person name="Perotto S."/>
            <person name="Peter M."/>
            <person name="Riley R."/>
            <person name="Sitrit Y."/>
            <person name="Stielow B."/>
            <person name="Szollosi G."/>
            <person name="Zifcakova L."/>
            <person name="Stursova M."/>
            <person name="Spatafora J.W."/>
            <person name="Tedersoo L."/>
            <person name="Vaario L.-M."/>
            <person name="Yamada A."/>
            <person name="Yan M."/>
            <person name="Wang P."/>
            <person name="Xu J."/>
            <person name="Bruns T."/>
            <person name="Baldrian P."/>
            <person name="Vilgalys R."/>
            <person name="Henrissat B."/>
            <person name="Grigoriev I.V."/>
            <person name="Hibbett D."/>
            <person name="Nagy L.G."/>
            <person name="Martin F.M."/>
        </authorList>
    </citation>
    <scope>NUCLEOTIDE SEQUENCE</scope>
    <source>
        <strain evidence="2">UH-Tt-Lm1</strain>
    </source>
</reference>
<dbReference type="OrthoDB" id="1706066at2759"/>
<dbReference type="PANTHER" id="PTHR24095:SF14">
    <property type="entry name" value="ACETYL-COENZYME A SYNTHETASE 1"/>
    <property type="match status" value="1"/>
</dbReference>
<evidence type="ECO:0000313" key="2">
    <source>
        <dbReference type="EMBL" id="KAF9779760.1"/>
    </source>
</evidence>
<dbReference type="GO" id="GO:0005829">
    <property type="term" value="C:cytosol"/>
    <property type="evidence" value="ECO:0007669"/>
    <property type="project" value="TreeGrafter"/>
</dbReference>
<comment type="caution">
    <text evidence="2">The sequence shown here is derived from an EMBL/GenBank/DDBJ whole genome shotgun (WGS) entry which is preliminary data.</text>
</comment>
<dbReference type="PANTHER" id="PTHR24095">
    <property type="entry name" value="ACETYL-COENZYME A SYNTHETASE"/>
    <property type="match status" value="1"/>
</dbReference>
<dbReference type="Pfam" id="PF13193">
    <property type="entry name" value="AMP-binding_C"/>
    <property type="match status" value="1"/>
</dbReference>
<dbReference type="GO" id="GO:0003987">
    <property type="term" value="F:acetate-CoA ligase activity"/>
    <property type="evidence" value="ECO:0007669"/>
    <property type="project" value="TreeGrafter"/>
</dbReference>
<dbReference type="Proteomes" id="UP000736335">
    <property type="component" value="Unassembled WGS sequence"/>
</dbReference>
<dbReference type="AlphaFoldDB" id="A0A9P6H7F9"/>
<reference evidence="2" key="1">
    <citation type="journal article" date="2020" name="Nat. Commun.">
        <title>Large-scale genome sequencing of mycorrhizal fungi provides insights into the early evolution of symbiotic traits.</title>
        <authorList>
            <person name="Miyauchi S."/>
            <person name="Kiss E."/>
            <person name="Kuo A."/>
            <person name="Drula E."/>
            <person name="Kohler A."/>
            <person name="Sanchez-Garcia M."/>
            <person name="Morin E."/>
            <person name="Andreopoulos B."/>
            <person name="Barry K.W."/>
            <person name="Bonito G."/>
            <person name="Buee M."/>
            <person name="Carver A."/>
            <person name="Chen C."/>
            <person name="Cichocki N."/>
            <person name="Clum A."/>
            <person name="Culley D."/>
            <person name="Crous P.W."/>
            <person name="Fauchery L."/>
            <person name="Girlanda M."/>
            <person name="Hayes R.D."/>
            <person name="Keri Z."/>
            <person name="LaButti K."/>
            <person name="Lipzen A."/>
            <person name="Lombard V."/>
            <person name="Magnuson J."/>
            <person name="Maillard F."/>
            <person name="Murat C."/>
            <person name="Nolan M."/>
            <person name="Ohm R.A."/>
            <person name="Pangilinan J."/>
            <person name="Pereira M.F."/>
            <person name="Perotto S."/>
            <person name="Peter M."/>
            <person name="Pfister S."/>
            <person name="Riley R."/>
            <person name="Sitrit Y."/>
            <person name="Stielow J.B."/>
            <person name="Szollosi G."/>
            <person name="Zifcakova L."/>
            <person name="Stursova M."/>
            <person name="Spatafora J.W."/>
            <person name="Tedersoo L."/>
            <person name="Vaario L.M."/>
            <person name="Yamada A."/>
            <person name="Yan M."/>
            <person name="Wang P."/>
            <person name="Xu J."/>
            <person name="Bruns T."/>
            <person name="Baldrian P."/>
            <person name="Vilgalys R."/>
            <person name="Dunand C."/>
            <person name="Henrissat B."/>
            <person name="Grigoriev I.V."/>
            <person name="Hibbett D."/>
            <person name="Nagy L.G."/>
            <person name="Martin F.M."/>
        </authorList>
    </citation>
    <scope>NUCLEOTIDE SEQUENCE</scope>
    <source>
        <strain evidence="2">UH-Tt-Lm1</strain>
    </source>
</reference>
<feature type="domain" description="AMP-binding enzyme C-terminal" evidence="1">
    <location>
        <begin position="34"/>
        <end position="71"/>
    </location>
</feature>
<protein>
    <recommendedName>
        <fullName evidence="1">AMP-binding enzyme C-terminal domain-containing protein</fullName>
    </recommendedName>
</protein>
<accession>A0A9P6H7F9</accession>
<dbReference type="Gene3D" id="3.30.300.30">
    <property type="match status" value="1"/>
</dbReference>
<dbReference type="EMBL" id="WIUZ02000018">
    <property type="protein sequence ID" value="KAF9779760.1"/>
    <property type="molecule type" value="Genomic_DNA"/>
</dbReference>
<proteinExistence type="predicted"/>
<dbReference type="GO" id="GO:0006085">
    <property type="term" value="P:acetyl-CoA biosynthetic process"/>
    <property type="evidence" value="ECO:0007669"/>
    <property type="project" value="TreeGrafter"/>
</dbReference>
<keyword evidence="3" id="KW-1185">Reference proteome</keyword>
<gene>
    <name evidence="2" type="ORF">BJ322DRAFT_1113055</name>
</gene>
<dbReference type="SUPFAM" id="SSF56801">
    <property type="entry name" value="Acetyl-CoA synthetase-like"/>
    <property type="match status" value="1"/>
</dbReference>
<dbReference type="InterPro" id="IPR045851">
    <property type="entry name" value="AMP-bd_C_sf"/>
</dbReference>
<sequence length="111" mass="12091">MSHESRPDLLMFGHSKLINHPLSHSEFPYNSDDEGCLTKKLIPQVRKVIGPFAAPKKIIIIPNLSKTQSGKIMPHIMCKISTGEGDQLNNLSTLADPSVVNAIKAKVSTSS</sequence>
<evidence type="ECO:0000313" key="3">
    <source>
        <dbReference type="Proteomes" id="UP000736335"/>
    </source>
</evidence>
<organism evidence="2 3">
    <name type="scientific">Thelephora terrestris</name>
    <dbReference type="NCBI Taxonomy" id="56493"/>
    <lineage>
        <taxon>Eukaryota</taxon>
        <taxon>Fungi</taxon>
        <taxon>Dikarya</taxon>
        <taxon>Basidiomycota</taxon>
        <taxon>Agaricomycotina</taxon>
        <taxon>Agaricomycetes</taxon>
        <taxon>Thelephorales</taxon>
        <taxon>Thelephoraceae</taxon>
        <taxon>Thelephora</taxon>
    </lineage>
</organism>